<protein>
    <submittedName>
        <fullName evidence="2">Uncharacterized protein</fullName>
    </submittedName>
</protein>
<name>A0A3S9P181_9BACT</name>
<evidence type="ECO:0000256" key="1">
    <source>
        <dbReference type="SAM" id="SignalP"/>
    </source>
</evidence>
<keyword evidence="1" id="KW-0732">Signal</keyword>
<dbReference type="KEGG" id="fll:EI427_06500"/>
<feature type="signal peptide" evidence="1">
    <location>
        <begin position="1"/>
        <end position="24"/>
    </location>
</feature>
<dbReference type="RefSeq" id="WP_126612877.1">
    <property type="nucleotide sequence ID" value="NZ_CP034562.1"/>
</dbReference>
<evidence type="ECO:0000313" key="3">
    <source>
        <dbReference type="Proteomes" id="UP000267268"/>
    </source>
</evidence>
<organism evidence="2 3">
    <name type="scientific">Flammeovirga pectinis</name>
    <dbReference type="NCBI Taxonomy" id="2494373"/>
    <lineage>
        <taxon>Bacteria</taxon>
        <taxon>Pseudomonadati</taxon>
        <taxon>Bacteroidota</taxon>
        <taxon>Cytophagia</taxon>
        <taxon>Cytophagales</taxon>
        <taxon>Flammeovirgaceae</taxon>
        <taxon>Flammeovirga</taxon>
    </lineage>
</organism>
<sequence length="276" mass="31152">MKLKRNIQHILFLLIVLTSTGANAQELYVLHVNGNIVNTTNNTNLAVGDVISKSTSLNFESNNSKAIVIGTESGKMLLDGSKITASPDGEFMSLVTDVLFPVNSNKQMSTRSVTFDTIHHVSDYFNGAPYVFIADSIILEIDSIKYKLNDEKMMAIRFSDGDNVYNRWIPNYGNNQIIVMPDSLFKGAAIDKVEVVDLYYVVKATRDVKPIGSFIPVFINQNKLKEELLSLKTFLNNNTKTPQQEVEKELYQYILDIYGKTDYRIFKNWVAQEGII</sequence>
<evidence type="ECO:0000313" key="2">
    <source>
        <dbReference type="EMBL" id="AZQ61900.1"/>
    </source>
</evidence>
<dbReference type="OrthoDB" id="976456at2"/>
<dbReference type="EMBL" id="CP034562">
    <property type="protein sequence ID" value="AZQ61900.1"/>
    <property type="molecule type" value="Genomic_DNA"/>
</dbReference>
<reference evidence="2 3" key="1">
    <citation type="submission" date="2018-12" db="EMBL/GenBank/DDBJ databases">
        <title>Flammeovirga pectinis sp. nov., isolated from the gut of the Korean scallop, Patinopecten yessoensis.</title>
        <authorList>
            <person name="Bae J.-W."/>
            <person name="Jeong Y.-S."/>
            <person name="Kang W."/>
        </authorList>
    </citation>
    <scope>NUCLEOTIDE SEQUENCE [LARGE SCALE GENOMIC DNA]</scope>
    <source>
        <strain evidence="2 3">L12M1</strain>
    </source>
</reference>
<proteinExistence type="predicted"/>
<accession>A0A3S9P181</accession>
<keyword evidence="3" id="KW-1185">Reference proteome</keyword>
<dbReference type="AlphaFoldDB" id="A0A3S9P181"/>
<feature type="chain" id="PRO_5019170385" evidence="1">
    <location>
        <begin position="25"/>
        <end position="276"/>
    </location>
</feature>
<dbReference type="Proteomes" id="UP000267268">
    <property type="component" value="Chromosome 1"/>
</dbReference>
<gene>
    <name evidence="2" type="ORF">EI427_06500</name>
</gene>